<dbReference type="PANTHER" id="PTHR37807:SF4">
    <property type="entry name" value="DC1 DOMAIN-CONTAINING PROTEIN"/>
    <property type="match status" value="1"/>
</dbReference>
<proteinExistence type="predicted"/>
<dbReference type="InParanoid" id="B9RYI4"/>
<dbReference type="AlphaFoldDB" id="B9RYI4"/>
<name>B9RYI4_RICCO</name>
<dbReference type="InterPro" id="IPR027417">
    <property type="entry name" value="P-loop_NTPase"/>
</dbReference>
<evidence type="ECO:0000313" key="2">
    <source>
        <dbReference type="Proteomes" id="UP000008311"/>
    </source>
</evidence>
<protein>
    <submittedName>
        <fullName evidence="1">Uncharacterized protein</fullName>
    </submittedName>
</protein>
<dbReference type="Gene3D" id="3.40.50.300">
    <property type="entry name" value="P-loop containing nucleotide triphosphate hydrolases"/>
    <property type="match status" value="1"/>
</dbReference>
<sequence length="178" mass="19509">MVSENGKEDGLSYPLIIAMKGSSSTEKSELATKLASFLQYPLIDEGDIILALKSSIPSFSSTEDYEEELPLKIVSQICSTQISLKLHVIVNSELSQRAHFEHLVQLASSEGASLLIIDCEAQNGDALYDAGDVPKLNIDVLKPFVLEEFVHAILQAAEFPQGNVSNQLWENNSTRSLE</sequence>
<dbReference type="EMBL" id="EQ973830">
    <property type="protein sequence ID" value="EEF43693.1"/>
    <property type="molecule type" value="Genomic_DNA"/>
</dbReference>
<dbReference type="STRING" id="3988.B9RYI4"/>
<keyword evidence="2" id="KW-1185">Reference proteome</keyword>
<organism evidence="1 2">
    <name type="scientific">Ricinus communis</name>
    <name type="common">Castor bean</name>
    <dbReference type="NCBI Taxonomy" id="3988"/>
    <lineage>
        <taxon>Eukaryota</taxon>
        <taxon>Viridiplantae</taxon>
        <taxon>Streptophyta</taxon>
        <taxon>Embryophyta</taxon>
        <taxon>Tracheophyta</taxon>
        <taxon>Spermatophyta</taxon>
        <taxon>Magnoliopsida</taxon>
        <taxon>eudicotyledons</taxon>
        <taxon>Gunneridae</taxon>
        <taxon>Pentapetalae</taxon>
        <taxon>rosids</taxon>
        <taxon>fabids</taxon>
        <taxon>Malpighiales</taxon>
        <taxon>Euphorbiaceae</taxon>
        <taxon>Acalyphoideae</taxon>
        <taxon>Acalypheae</taxon>
        <taxon>Ricinus</taxon>
    </lineage>
</organism>
<evidence type="ECO:0000313" key="1">
    <source>
        <dbReference type="EMBL" id="EEF43693.1"/>
    </source>
</evidence>
<reference evidence="2" key="1">
    <citation type="journal article" date="2010" name="Nat. Biotechnol.">
        <title>Draft genome sequence of the oilseed species Ricinus communis.</title>
        <authorList>
            <person name="Chan A.P."/>
            <person name="Crabtree J."/>
            <person name="Zhao Q."/>
            <person name="Lorenzi H."/>
            <person name="Orvis J."/>
            <person name="Puiu D."/>
            <person name="Melake-Berhan A."/>
            <person name="Jones K.M."/>
            <person name="Redman J."/>
            <person name="Chen G."/>
            <person name="Cahoon E.B."/>
            <person name="Gedil M."/>
            <person name="Stanke M."/>
            <person name="Haas B.J."/>
            <person name="Wortman J.R."/>
            <person name="Fraser-Liggett C.M."/>
            <person name="Ravel J."/>
            <person name="Rabinowicz P.D."/>
        </authorList>
    </citation>
    <scope>NUCLEOTIDE SEQUENCE [LARGE SCALE GENOMIC DNA]</scope>
    <source>
        <strain evidence="2">cv. Hale</strain>
    </source>
</reference>
<dbReference type="Proteomes" id="UP000008311">
    <property type="component" value="Unassembled WGS sequence"/>
</dbReference>
<dbReference type="PANTHER" id="PTHR37807">
    <property type="entry name" value="OS07G0160300 PROTEIN"/>
    <property type="match status" value="1"/>
</dbReference>
<gene>
    <name evidence="1" type="ORF">RCOM_0813590</name>
</gene>
<accession>B9RYI4</accession>